<dbReference type="GO" id="GO:0016787">
    <property type="term" value="F:hydrolase activity"/>
    <property type="evidence" value="ECO:0007669"/>
    <property type="project" value="UniProtKB-KW"/>
</dbReference>
<dbReference type="OrthoDB" id="19653at2759"/>
<dbReference type="Pfam" id="PF07859">
    <property type="entry name" value="Abhydrolase_3"/>
    <property type="match status" value="1"/>
</dbReference>
<reference evidence="3 4" key="1">
    <citation type="submission" date="2016-07" db="EMBL/GenBank/DDBJ databases">
        <title>Multiple horizontal gene transfer events from other fungi enriched the ability of initially mycotrophic Trichoderma (Ascomycota) to feed on dead plant biomass.</title>
        <authorList>
            <consortium name="DOE Joint Genome Institute"/>
            <person name="Aerts A."/>
            <person name="Atanasova L."/>
            <person name="Chenthamara K."/>
            <person name="Zhang J."/>
            <person name="Grujic M."/>
            <person name="Henrissat B."/>
            <person name="Kuo A."/>
            <person name="Salamov A."/>
            <person name="Lipzen A."/>
            <person name="Labutti K."/>
            <person name="Barry K."/>
            <person name="Miao Y."/>
            <person name="Rahimi M.J."/>
            <person name="Shen Q."/>
            <person name="Grigoriev I.V."/>
            <person name="Kubicek C.P."/>
            <person name="Druzhinina I.S."/>
        </authorList>
    </citation>
    <scope>NUCLEOTIDE SEQUENCE [LARGE SCALE GENOMIC DNA]</scope>
    <source>
        <strain evidence="3 4">ATCC 18648</strain>
    </source>
</reference>
<protein>
    <submittedName>
        <fullName evidence="3">Alpha/beta-hydrolase</fullName>
    </submittedName>
</protein>
<feature type="domain" description="Alpha/beta hydrolase fold-3" evidence="2">
    <location>
        <begin position="35"/>
        <end position="126"/>
    </location>
</feature>
<dbReference type="EMBL" id="KZ679137">
    <property type="protein sequence ID" value="PTB73767.1"/>
    <property type="molecule type" value="Genomic_DNA"/>
</dbReference>
<evidence type="ECO:0000313" key="4">
    <source>
        <dbReference type="Proteomes" id="UP000240760"/>
    </source>
</evidence>
<organism evidence="3 4">
    <name type="scientific">Trichoderma longibrachiatum ATCC 18648</name>
    <dbReference type="NCBI Taxonomy" id="983965"/>
    <lineage>
        <taxon>Eukaryota</taxon>
        <taxon>Fungi</taxon>
        <taxon>Dikarya</taxon>
        <taxon>Ascomycota</taxon>
        <taxon>Pezizomycotina</taxon>
        <taxon>Sordariomycetes</taxon>
        <taxon>Hypocreomycetidae</taxon>
        <taxon>Hypocreales</taxon>
        <taxon>Hypocreaceae</taxon>
        <taxon>Trichoderma</taxon>
    </lineage>
</organism>
<dbReference type="AlphaFoldDB" id="A0A2T4BWS0"/>
<accession>A0A2T4BWS0</accession>
<dbReference type="InterPro" id="IPR050300">
    <property type="entry name" value="GDXG_lipolytic_enzyme"/>
</dbReference>
<evidence type="ECO:0000313" key="3">
    <source>
        <dbReference type="EMBL" id="PTB73767.1"/>
    </source>
</evidence>
<gene>
    <name evidence="3" type="ORF">M440DRAFT_1360589</name>
</gene>
<sequence length="325" mass="36132">MVLRKITQEYATHTIPLACDIYTPDDAPKDAPVFLYFHPGGLVGGSRQLIAPWLVQVCHQRKWPLLSPSYRLLPQARGKDLLEDASAAYDFAQTWNTQQAGVKRNVIVGGASGGFFIAVLIAHHCHPKPFALLSIEGINTFRHRFFNSSILIPEEKIPLASVEKYIAGPVQVGNMKPGESTFVLAKLTPEGAKNPDFVPPEKDAASDDESYRGMLYDYYTFNNSFVDLVGDVDPGYQWARQPGAKERVAEWPRTVIFHGDDDPDVELNVSEDMRDCLGEDKVTLFVAKGQPHLFELEKFIEDEVPGMDAVRQAVDKLDEVVAAST</sequence>
<name>A0A2T4BWS0_TRILO</name>
<proteinExistence type="predicted"/>
<dbReference type="Proteomes" id="UP000240760">
    <property type="component" value="Unassembled WGS sequence"/>
</dbReference>
<dbReference type="Gene3D" id="3.40.50.1820">
    <property type="entry name" value="alpha/beta hydrolase"/>
    <property type="match status" value="1"/>
</dbReference>
<keyword evidence="1 3" id="KW-0378">Hydrolase</keyword>
<dbReference type="SUPFAM" id="SSF53474">
    <property type="entry name" value="alpha/beta-Hydrolases"/>
    <property type="match status" value="1"/>
</dbReference>
<dbReference type="InterPro" id="IPR013094">
    <property type="entry name" value="AB_hydrolase_3"/>
</dbReference>
<evidence type="ECO:0000259" key="2">
    <source>
        <dbReference type="Pfam" id="PF07859"/>
    </source>
</evidence>
<dbReference type="PANTHER" id="PTHR48081">
    <property type="entry name" value="AB HYDROLASE SUPERFAMILY PROTEIN C4A8.06C"/>
    <property type="match status" value="1"/>
</dbReference>
<dbReference type="PANTHER" id="PTHR48081:SF3">
    <property type="entry name" value="ALPHA_BETA HYDROLASE FOLD-3 DOMAIN-CONTAINING PROTEIN"/>
    <property type="match status" value="1"/>
</dbReference>
<keyword evidence="4" id="KW-1185">Reference proteome</keyword>
<dbReference type="InterPro" id="IPR029058">
    <property type="entry name" value="AB_hydrolase_fold"/>
</dbReference>
<evidence type="ECO:0000256" key="1">
    <source>
        <dbReference type="ARBA" id="ARBA00022801"/>
    </source>
</evidence>
<dbReference type="STRING" id="983965.A0A2T4BWS0"/>